<feature type="compositionally biased region" description="Low complexity" evidence="6">
    <location>
        <begin position="104"/>
        <end position="115"/>
    </location>
</feature>
<keyword evidence="3 5" id="KW-0678">Repressor</keyword>
<accession>A0A9D4ZBZ5</accession>
<proteinExistence type="inferred from homology"/>
<evidence type="ECO:0000256" key="4">
    <source>
        <dbReference type="ARBA" id="ARBA00023294"/>
    </source>
</evidence>
<dbReference type="InterPro" id="IPR003311">
    <property type="entry name" value="AUX_IAA"/>
</dbReference>
<evidence type="ECO:0000256" key="3">
    <source>
        <dbReference type="ARBA" id="ARBA00022491"/>
    </source>
</evidence>
<dbReference type="GO" id="GO:0005634">
    <property type="term" value="C:nucleus"/>
    <property type="evidence" value="ECO:0007669"/>
    <property type="project" value="UniProtKB-SubCell"/>
</dbReference>
<dbReference type="PANTHER" id="PTHR31734:SF28">
    <property type="entry name" value="AUXIN-RESPONSIVE PROTEIN IAA13"/>
    <property type="match status" value="1"/>
</dbReference>
<dbReference type="SUPFAM" id="SSF54277">
    <property type="entry name" value="CAD &amp; PB1 domains"/>
    <property type="match status" value="1"/>
</dbReference>
<dbReference type="GO" id="GO:0006355">
    <property type="term" value="P:regulation of DNA-templated transcription"/>
    <property type="evidence" value="ECO:0007669"/>
    <property type="project" value="InterPro"/>
</dbReference>
<feature type="region of interest" description="Disordered" evidence="6">
    <location>
        <begin position="71"/>
        <end position="90"/>
    </location>
</feature>
<keyword evidence="10" id="KW-1185">Reference proteome</keyword>
<evidence type="ECO:0000256" key="2">
    <source>
        <dbReference type="ARBA" id="ARBA00006728"/>
    </source>
</evidence>
<comment type="similarity">
    <text evidence="2 5">Belongs to the Aux/IAA family.</text>
</comment>
<name>A0A9D4ZBZ5_ADICA</name>
<evidence type="ECO:0000256" key="1">
    <source>
        <dbReference type="ARBA" id="ARBA00004123"/>
    </source>
</evidence>
<dbReference type="PROSITE" id="PS51745">
    <property type="entry name" value="PB1"/>
    <property type="match status" value="1"/>
</dbReference>
<dbReference type="OrthoDB" id="1926344at2759"/>
<comment type="subcellular location">
    <subcellularLocation>
        <location evidence="1 5">Nucleus</location>
    </subcellularLocation>
</comment>
<dbReference type="AlphaFoldDB" id="A0A9D4ZBZ5"/>
<feature type="region of interest" description="Disordered" evidence="6">
    <location>
        <begin position="41"/>
        <end position="64"/>
    </location>
</feature>
<dbReference type="Pfam" id="PF02309">
    <property type="entry name" value="AUX_IAA"/>
    <property type="match status" value="1"/>
</dbReference>
<keyword evidence="5" id="KW-0805">Transcription regulation</keyword>
<dbReference type="InterPro" id="IPR053793">
    <property type="entry name" value="PB1-like"/>
</dbReference>
<dbReference type="PANTHER" id="PTHR31734">
    <property type="entry name" value="AUXIN-RESPONSIVE PROTEIN IAA17"/>
    <property type="match status" value="1"/>
</dbReference>
<comment type="subunit">
    <text evidence="5">Homodimers and heterodimers.</text>
</comment>
<dbReference type="EMBL" id="JABFUD020000016">
    <property type="protein sequence ID" value="KAI5068834.1"/>
    <property type="molecule type" value="Genomic_DNA"/>
</dbReference>
<dbReference type="Gene3D" id="3.10.20.90">
    <property type="entry name" value="Phosphatidylinositol 3-kinase Catalytic Subunit, Chain A, domain 1"/>
    <property type="match status" value="1"/>
</dbReference>
<evidence type="ECO:0000259" key="7">
    <source>
        <dbReference type="PROSITE" id="PS51745"/>
    </source>
</evidence>
<dbReference type="EMBL" id="JABFUD020000016">
    <property type="protein sequence ID" value="KAI5068377.1"/>
    <property type="molecule type" value="Genomic_DNA"/>
</dbReference>
<evidence type="ECO:0000313" key="8">
    <source>
        <dbReference type="EMBL" id="KAI5068377.1"/>
    </source>
</evidence>
<feature type="region of interest" description="Disordered" evidence="6">
    <location>
        <begin position="153"/>
        <end position="185"/>
    </location>
</feature>
<feature type="compositionally biased region" description="Polar residues" evidence="6">
    <location>
        <begin position="157"/>
        <end position="175"/>
    </location>
</feature>
<feature type="compositionally biased region" description="Low complexity" evidence="6">
    <location>
        <begin position="50"/>
        <end position="64"/>
    </location>
</feature>
<keyword evidence="5" id="KW-0804">Transcription</keyword>
<organism evidence="8 10">
    <name type="scientific">Adiantum capillus-veneris</name>
    <name type="common">Maidenhair fern</name>
    <dbReference type="NCBI Taxonomy" id="13818"/>
    <lineage>
        <taxon>Eukaryota</taxon>
        <taxon>Viridiplantae</taxon>
        <taxon>Streptophyta</taxon>
        <taxon>Embryophyta</taxon>
        <taxon>Tracheophyta</taxon>
        <taxon>Polypodiopsida</taxon>
        <taxon>Polypodiidae</taxon>
        <taxon>Polypodiales</taxon>
        <taxon>Pteridineae</taxon>
        <taxon>Pteridaceae</taxon>
        <taxon>Vittarioideae</taxon>
        <taxon>Adiantum</taxon>
    </lineage>
</organism>
<protein>
    <recommendedName>
        <fullName evidence="5">Auxin-responsive protein</fullName>
    </recommendedName>
</protein>
<evidence type="ECO:0000256" key="5">
    <source>
        <dbReference type="RuleBase" id="RU004549"/>
    </source>
</evidence>
<comment type="function">
    <text evidence="5">Aux/IAA proteins are short-lived transcriptional factors that function as repressors of early auxin response genes at low auxin concentrations.</text>
</comment>
<dbReference type="GO" id="GO:0009734">
    <property type="term" value="P:auxin-activated signaling pathway"/>
    <property type="evidence" value="ECO:0007669"/>
    <property type="project" value="UniProtKB-UniRule"/>
</dbReference>
<keyword evidence="5" id="KW-0539">Nucleus</keyword>
<keyword evidence="4 5" id="KW-0927">Auxin signaling pathway</keyword>
<gene>
    <name evidence="8" type="ORF">GOP47_0016722</name>
    <name evidence="9" type="ORF">GOP47_0017179</name>
</gene>
<feature type="compositionally biased region" description="Low complexity" evidence="6">
    <location>
        <begin position="78"/>
        <end position="89"/>
    </location>
</feature>
<evidence type="ECO:0000313" key="10">
    <source>
        <dbReference type="Proteomes" id="UP000886520"/>
    </source>
</evidence>
<dbReference type="InterPro" id="IPR033389">
    <property type="entry name" value="AUX/IAA_dom"/>
</dbReference>
<feature type="region of interest" description="Disordered" evidence="6">
    <location>
        <begin position="104"/>
        <end position="129"/>
    </location>
</feature>
<sequence>MLVEGYQKLHPLSSSPAVVMEQAEQVKQSFLDFMKQKPSFSPTWSPAGEASSALSKSSSSVVMSSDENLHHDAHQAHSSSNPCESSSESRPVLKAHDYIGLEEVSSASSSVNENDSTSDVEDTDLRLGLGPLKDDRSTWRRVPLLELELLEPKDKATSTAQGSQHASASVPTSSGAVPPPKNGIKRAFGEALGEAKPGVNMASSAFMQSGQSEHQHSAFLSSWPPSKVDGIYAKMGGKMSMDEPEMYGSALAEPPPAKDQVVGWPPIRSYRKNTLAVTHSQPAVDGEGISAVYVKVNMDGIPIGRKVDLNVYRSYESLLTALEEMFYSPSNGNCKHFLRNGVFVLTYEDKEGDWMLVGDVPWGMFVNTVRRLRIVRGSEATGLGPAR</sequence>
<reference evidence="8" key="1">
    <citation type="submission" date="2021-01" db="EMBL/GenBank/DDBJ databases">
        <title>Adiantum capillus-veneris genome.</title>
        <authorList>
            <person name="Fang Y."/>
            <person name="Liao Q."/>
        </authorList>
    </citation>
    <scope>NUCLEOTIDE SEQUENCE</scope>
    <source>
        <strain evidence="8">H3</strain>
        <tissue evidence="8">Leaf</tissue>
    </source>
</reference>
<comment type="caution">
    <text evidence="8">The sequence shown here is derived from an EMBL/GenBank/DDBJ whole genome shotgun (WGS) entry which is preliminary data.</text>
</comment>
<feature type="domain" description="PB1" evidence="7">
    <location>
        <begin position="291"/>
        <end position="382"/>
    </location>
</feature>
<dbReference type="Proteomes" id="UP000886520">
    <property type="component" value="Chromosome 16"/>
</dbReference>
<evidence type="ECO:0000256" key="6">
    <source>
        <dbReference type="SAM" id="MobiDB-lite"/>
    </source>
</evidence>
<evidence type="ECO:0000313" key="9">
    <source>
        <dbReference type="EMBL" id="KAI5068834.1"/>
    </source>
</evidence>